<keyword evidence="1" id="KW-0812">Transmembrane</keyword>
<protein>
    <submittedName>
        <fullName evidence="2">Uncharacterized protein</fullName>
    </submittedName>
</protein>
<evidence type="ECO:0000256" key="1">
    <source>
        <dbReference type="SAM" id="Phobius"/>
    </source>
</evidence>
<dbReference type="EMBL" id="PFPL01000030">
    <property type="protein sequence ID" value="PIZ96267.1"/>
    <property type="molecule type" value="Genomic_DNA"/>
</dbReference>
<keyword evidence="1" id="KW-1133">Transmembrane helix</keyword>
<proteinExistence type="predicted"/>
<evidence type="ECO:0000313" key="3">
    <source>
        <dbReference type="Proteomes" id="UP000231453"/>
    </source>
</evidence>
<gene>
    <name evidence="2" type="ORF">COX80_01655</name>
</gene>
<accession>A0A2M7VB91</accession>
<organism evidence="2 3">
    <name type="scientific">Candidatus Magasanikbacteria bacterium CG_4_10_14_0_2_um_filter_33_14</name>
    <dbReference type="NCBI Taxonomy" id="1974636"/>
    <lineage>
        <taxon>Bacteria</taxon>
        <taxon>Candidatus Magasanikiibacteriota</taxon>
    </lineage>
</organism>
<name>A0A2M7VB91_9BACT</name>
<sequence length="654" mass="74815">MDENISQGSPEQLPEEHKNQVSMSRGLLYFLIASIFVLFVGLFVVMFLLFFKADNSKIPSNITNLEQNNNSNILENNAEILSKYDEKSGGKKDYSASLSSKDIIVDWYGGAKVLDDEQKVLVKKLESRIVLPITDQGNEIDYSDRDLDSLKKVYGYVVGEIKSPSVLAGRPLYLLAQKFFGMGQGYEDNFAFYDENIGDFVFVITADQGNCEYTAICQNFVIDDLYSKLEPKSVLDIPGEDSKLVFSSFLRDPESGAFNELGFYSNRGGVLNVEKNEFSSIPEDAPVFVKDKDMGSLHKVGSEYEVAMPDGAVAKYDYLPYFFDQSIVETMKSFFSVQSKLDVSWLRGSDNQDEFAPAGDFWMACGEQINTFPNAVNQKDWFSEDNLEVVGTTSKGDKIYTLTNVENNEYYKKLFNWGYNGYLASEGKDVGSMTEEQKWQDFVSDMPMVFWKNPQGDWLAFRKVKYSSMAECGKPVIYLYPEEETDVHVQVAPKAGLSISDPDYGKDGWFVRSTPDSEIFNYKNETEYPYLFWEGYSYDYTRPCYGFVMSKEDVPSRMFEILTKLGMNEKEIQDFMEFWEEKLTVKPYVFVTFLPQATFEDMAPLTVEPKPDTVIRVFMDYQALDYPLYNIPEPYLITPERKGFTVVEWGGRLN</sequence>
<dbReference type="AlphaFoldDB" id="A0A2M7VB91"/>
<feature type="transmembrane region" description="Helical" evidence="1">
    <location>
        <begin position="27"/>
        <end position="51"/>
    </location>
</feature>
<comment type="caution">
    <text evidence="2">The sequence shown here is derived from an EMBL/GenBank/DDBJ whole genome shotgun (WGS) entry which is preliminary data.</text>
</comment>
<reference evidence="3" key="1">
    <citation type="submission" date="2017-09" db="EMBL/GenBank/DDBJ databases">
        <title>Depth-based differentiation of microbial function through sediment-hosted aquifers and enrichment of novel symbionts in the deep terrestrial subsurface.</title>
        <authorList>
            <person name="Probst A.J."/>
            <person name="Ladd B."/>
            <person name="Jarett J.K."/>
            <person name="Geller-Mcgrath D.E."/>
            <person name="Sieber C.M.K."/>
            <person name="Emerson J.B."/>
            <person name="Anantharaman K."/>
            <person name="Thomas B.C."/>
            <person name="Malmstrom R."/>
            <person name="Stieglmeier M."/>
            <person name="Klingl A."/>
            <person name="Woyke T."/>
            <person name="Ryan C.M."/>
            <person name="Banfield J.F."/>
        </authorList>
    </citation>
    <scope>NUCLEOTIDE SEQUENCE [LARGE SCALE GENOMIC DNA]</scope>
</reference>
<evidence type="ECO:0000313" key="2">
    <source>
        <dbReference type="EMBL" id="PIZ96267.1"/>
    </source>
</evidence>
<dbReference type="Proteomes" id="UP000231453">
    <property type="component" value="Unassembled WGS sequence"/>
</dbReference>
<keyword evidence="1" id="KW-0472">Membrane</keyword>